<keyword evidence="1" id="KW-0812">Transmembrane</keyword>
<accession>A0A927CY06</accession>
<organism evidence="2 3">
    <name type="scientific">Peribacillus faecalis</name>
    <dbReference type="NCBI Taxonomy" id="2772559"/>
    <lineage>
        <taxon>Bacteria</taxon>
        <taxon>Bacillati</taxon>
        <taxon>Bacillota</taxon>
        <taxon>Bacilli</taxon>
        <taxon>Bacillales</taxon>
        <taxon>Bacillaceae</taxon>
        <taxon>Peribacillus</taxon>
    </lineage>
</organism>
<protein>
    <submittedName>
        <fullName evidence="2">Uncharacterized protein</fullName>
    </submittedName>
</protein>
<name>A0A927CY06_9BACI</name>
<dbReference type="EMBL" id="JACXSI010000045">
    <property type="protein sequence ID" value="MBD3109802.1"/>
    <property type="molecule type" value="Genomic_DNA"/>
</dbReference>
<feature type="transmembrane region" description="Helical" evidence="1">
    <location>
        <begin position="12"/>
        <end position="32"/>
    </location>
</feature>
<dbReference type="Proteomes" id="UP000602076">
    <property type="component" value="Unassembled WGS sequence"/>
</dbReference>
<keyword evidence="1" id="KW-0472">Membrane</keyword>
<feature type="transmembrane region" description="Helical" evidence="1">
    <location>
        <begin position="44"/>
        <end position="61"/>
    </location>
</feature>
<reference evidence="2" key="1">
    <citation type="submission" date="2020-09" db="EMBL/GenBank/DDBJ databases">
        <title>Bacillus faecalis sp. nov., a moderately halophilic bacterium isolated from cow faeces.</title>
        <authorList>
            <person name="Jiang L."/>
            <person name="Lee J."/>
        </authorList>
    </citation>
    <scope>NUCLEOTIDE SEQUENCE</scope>
    <source>
        <strain evidence="2">AGMB 02131</strain>
    </source>
</reference>
<comment type="caution">
    <text evidence="2">The sequence shown here is derived from an EMBL/GenBank/DDBJ whole genome shotgun (WGS) entry which is preliminary data.</text>
</comment>
<keyword evidence="3" id="KW-1185">Reference proteome</keyword>
<sequence length="266" mass="30625">MNIKEYYKSVAAASLNISLYAALLSVVIFVVMSRFLQSSHVWETTVPFMLLSGLFFLQFHINKKRYREMPNHIEVSDRSLFEQRNVLMTFMPAPTMRIVLFDPNGQCVGEMKDENAAWYKWLIPNALLIFLPQNYCLLDGRGQKLARFKISGFLGRQMTVWDNAGRTIAVYEENLKKSLFRYNGIVYDSECAVRMNVNISGYLNSFEICSAGGKKLVSFQKGYMPLEWNDRFQLNTPIIDFADETSKDDLISIYALCAKLLSFSKN</sequence>
<evidence type="ECO:0000313" key="3">
    <source>
        <dbReference type="Proteomes" id="UP000602076"/>
    </source>
</evidence>
<keyword evidence="1" id="KW-1133">Transmembrane helix</keyword>
<evidence type="ECO:0000256" key="1">
    <source>
        <dbReference type="SAM" id="Phobius"/>
    </source>
</evidence>
<dbReference type="RefSeq" id="WP_190999336.1">
    <property type="nucleotide sequence ID" value="NZ_JACXSI010000045.1"/>
</dbReference>
<gene>
    <name evidence="2" type="ORF">IEO70_15790</name>
</gene>
<proteinExistence type="predicted"/>
<dbReference type="AlphaFoldDB" id="A0A927CY06"/>
<evidence type="ECO:0000313" key="2">
    <source>
        <dbReference type="EMBL" id="MBD3109802.1"/>
    </source>
</evidence>